<sequence length="498" mass="58180">MEGEEFKVEQLLKEFLILLFKSCTSFHKKTEKGMLKNVVVANCFIFTVPTDTDLEAKKRFKRVVKQVIDETCKTSRPIEMDDIYVVEEYSLLLRLNSDKPSTLIIDIGHLTCDALVKKNDEILQVNGETRGVSLIHEKIKQYDSNFDPMEVMKNLFDYRSSAELPEKYEELKTIFEDGVKEIAEPILDLILQHGCTDVVIYGAFISHDYFRKLIEKYVTNIELSEYVNRQFNYLKDEFKNPIRTPFEVSCNPDGGSSLLNGARCLIEEALLNRQGLHQLEYDRKELPCISRIGFCSFNEKKGCLCFDIVCSLFDAYVKQDTEVFIIKFRNTIDASKVENNEITKHNYKSVGIMEFERFCALEIKFKPDLKLFKKGFFLHGIVGGDNLKILLHYQEANKQYFCHAFDIPRTGRKDRIPVNDIGKVFEKENDWNTWYGAPYYIEMNIEDKDKYSTIRSSYLNQIIRGRDWKLFKELEGGELTYLPEESLVNEVQKKKRQK</sequence>
<dbReference type="InParanoid" id="D2W2N8"/>
<keyword evidence="2" id="KW-1185">Reference proteome</keyword>
<evidence type="ECO:0000313" key="1">
    <source>
        <dbReference type="EMBL" id="EFC36648.1"/>
    </source>
</evidence>
<dbReference type="KEGG" id="ngr:NAEGRDRAFT_75655"/>
<organism evidence="2">
    <name type="scientific">Naegleria gruberi</name>
    <name type="common">Amoeba</name>
    <dbReference type="NCBI Taxonomy" id="5762"/>
    <lineage>
        <taxon>Eukaryota</taxon>
        <taxon>Discoba</taxon>
        <taxon>Heterolobosea</taxon>
        <taxon>Tetramitia</taxon>
        <taxon>Eutetramitia</taxon>
        <taxon>Vahlkampfiidae</taxon>
        <taxon>Naegleria</taxon>
    </lineage>
</organism>
<evidence type="ECO:0000313" key="2">
    <source>
        <dbReference type="Proteomes" id="UP000006671"/>
    </source>
</evidence>
<proteinExistence type="predicted"/>
<name>D2W2N8_NAEGR</name>
<dbReference type="EMBL" id="GG738927">
    <property type="protein sequence ID" value="EFC36648.1"/>
    <property type="molecule type" value="Genomic_DNA"/>
</dbReference>
<accession>D2W2N8</accession>
<dbReference type="RefSeq" id="XP_002669392.1">
    <property type="nucleotide sequence ID" value="XM_002669346.1"/>
</dbReference>
<dbReference type="GeneID" id="8860768"/>
<dbReference type="Proteomes" id="UP000006671">
    <property type="component" value="Unassembled WGS sequence"/>
</dbReference>
<protein>
    <submittedName>
        <fullName evidence="1">Predicted protein</fullName>
    </submittedName>
</protein>
<gene>
    <name evidence="1" type="ORF">NAEGRDRAFT_75655</name>
</gene>
<reference evidence="1 2" key="1">
    <citation type="journal article" date="2010" name="Cell">
        <title>The genome of Naegleria gruberi illuminates early eukaryotic versatility.</title>
        <authorList>
            <person name="Fritz-Laylin L.K."/>
            <person name="Prochnik S.E."/>
            <person name="Ginger M.L."/>
            <person name="Dacks J.B."/>
            <person name="Carpenter M.L."/>
            <person name="Field M.C."/>
            <person name="Kuo A."/>
            <person name="Paredez A."/>
            <person name="Chapman J."/>
            <person name="Pham J."/>
            <person name="Shu S."/>
            <person name="Neupane R."/>
            <person name="Cipriano M."/>
            <person name="Mancuso J."/>
            <person name="Tu H."/>
            <person name="Salamov A."/>
            <person name="Lindquist E."/>
            <person name="Shapiro H."/>
            <person name="Lucas S."/>
            <person name="Grigoriev I.V."/>
            <person name="Cande W.Z."/>
            <person name="Fulton C."/>
            <person name="Rokhsar D.S."/>
            <person name="Dawson S.C."/>
        </authorList>
    </citation>
    <scope>NUCLEOTIDE SEQUENCE [LARGE SCALE GENOMIC DNA]</scope>
    <source>
        <strain evidence="1 2">NEG-M</strain>
    </source>
</reference>
<dbReference type="VEuPathDB" id="AmoebaDB:NAEGRDRAFT_75655"/>
<dbReference type="AlphaFoldDB" id="D2W2N8"/>
<dbReference type="Gene3D" id="3.30.420.40">
    <property type="match status" value="1"/>
</dbReference>